<reference evidence="4" key="1">
    <citation type="journal article" date="2016" name="Insect Biochem. Mol. Biol.">
        <title>Multifaceted biological insights from a draft genome sequence of the tobacco hornworm moth, Manduca sexta.</title>
        <authorList>
            <person name="Kanost M.R."/>
            <person name="Arrese E.L."/>
            <person name="Cao X."/>
            <person name="Chen Y.R."/>
            <person name="Chellapilla S."/>
            <person name="Goldsmith M.R."/>
            <person name="Grosse-Wilde E."/>
            <person name="Heckel D.G."/>
            <person name="Herndon N."/>
            <person name="Jiang H."/>
            <person name="Papanicolaou A."/>
            <person name="Qu J."/>
            <person name="Soulages J.L."/>
            <person name="Vogel H."/>
            <person name="Walters J."/>
            <person name="Waterhouse R.M."/>
            <person name="Ahn S.J."/>
            <person name="Almeida F.C."/>
            <person name="An C."/>
            <person name="Aqrawi P."/>
            <person name="Bretschneider A."/>
            <person name="Bryant W.B."/>
            <person name="Bucks S."/>
            <person name="Chao H."/>
            <person name="Chevignon G."/>
            <person name="Christen J.M."/>
            <person name="Clarke D.F."/>
            <person name="Dittmer N.T."/>
            <person name="Ferguson L.C.F."/>
            <person name="Garavelou S."/>
            <person name="Gordon K.H.J."/>
            <person name="Gunaratna R.T."/>
            <person name="Han Y."/>
            <person name="Hauser F."/>
            <person name="He Y."/>
            <person name="Heidel-Fischer H."/>
            <person name="Hirsh A."/>
            <person name="Hu Y."/>
            <person name="Jiang H."/>
            <person name="Kalra D."/>
            <person name="Klinner C."/>
            <person name="Konig C."/>
            <person name="Kovar C."/>
            <person name="Kroll A.R."/>
            <person name="Kuwar S.S."/>
            <person name="Lee S.L."/>
            <person name="Lehman R."/>
            <person name="Li K."/>
            <person name="Li Z."/>
            <person name="Liang H."/>
            <person name="Lovelace S."/>
            <person name="Lu Z."/>
            <person name="Mansfield J.H."/>
            <person name="McCulloch K.J."/>
            <person name="Mathew T."/>
            <person name="Morton B."/>
            <person name="Muzny D.M."/>
            <person name="Neunemann D."/>
            <person name="Ongeri F."/>
            <person name="Pauchet Y."/>
            <person name="Pu L.L."/>
            <person name="Pyrousis I."/>
            <person name="Rao X.J."/>
            <person name="Redding A."/>
            <person name="Roesel C."/>
            <person name="Sanchez-Gracia A."/>
            <person name="Schaack S."/>
            <person name="Shukla A."/>
            <person name="Tetreau G."/>
            <person name="Wang Y."/>
            <person name="Xiong G.H."/>
            <person name="Traut W."/>
            <person name="Walsh T.K."/>
            <person name="Worley K.C."/>
            <person name="Wu D."/>
            <person name="Wu W."/>
            <person name="Wu Y.Q."/>
            <person name="Zhang X."/>
            <person name="Zou Z."/>
            <person name="Zucker H."/>
            <person name="Briscoe A.D."/>
            <person name="Burmester T."/>
            <person name="Clem R.J."/>
            <person name="Feyereisen R."/>
            <person name="Grimmelikhuijzen C.J.P."/>
            <person name="Hamodrakas S.J."/>
            <person name="Hansson B.S."/>
            <person name="Huguet E."/>
            <person name="Jermiin L.S."/>
            <person name="Lan Q."/>
            <person name="Lehman H.K."/>
            <person name="Lorenzen M."/>
            <person name="Merzendorfer H."/>
            <person name="Michalopoulos I."/>
            <person name="Morton D.B."/>
            <person name="Muthukrishnan S."/>
            <person name="Oakeshott J.G."/>
            <person name="Palmer W."/>
            <person name="Park Y."/>
            <person name="Passarelli A.L."/>
            <person name="Rozas J."/>
            <person name="Schwartz L.M."/>
            <person name="Smith W."/>
            <person name="Southgate A."/>
            <person name="Vilcinskas A."/>
            <person name="Vogt R."/>
            <person name="Wang P."/>
            <person name="Werren J."/>
            <person name="Yu X.Q."/>
            <person name="Zhou J.J."/>
            <person name="Brown S.J."/>
            <person name="Scherer S.E."/>
            <person name="Richards S."/>
            <person name="Blissard G.W."/>
        </authorList>
    </citation>
    <scope>NUCLEOTIDE SEQUENCE</scope>
</reference>
<dbReference type="Proteomes" id="UP000791440">
    <property type="component" value="Unassembled WGS sequence"/>
</dbReference>
<dbReference type="PANTHER" id="PTHR46599">
    <property type="entry name" value="PIGGYBAC TRANSPOSABLE ELEMENT-DERIVED PROTEIN 4"/>
    <property type="match status" value="1"/>
</dbReference>
<evidence type="ECO:0000313" key="4">
    <source>
        <dbReference type="EMBL" id="KAG6454575.1"/>
    </source>
</evidence>
<feature type="region of interest" description="Disordered" evidence="1">
    <location>
        <begin position="143"/>
        <end position="162"/>
    </location>
</feature>
<evidence type="ECO:0000313" key="5">
    <source>
        <dbReference type="Proteomes" id="UP000791440"/>
    </source>
</evidence>
<feature type="compositionally biased region" description="Basic and acidic residues" evidence="1">
    <location>
        <begin position="663"/>
        <end position="676"/>
    </location>
</feature>
<feature type="domain" description="PiggyBac transposable element-derived protein 4 C-terminal zinc-finger" evidence="2">
    <location>
        <begin position="701"/>
        <end position="744"/>
    </location>
</feature>
<dbReference type="PANTHER" id="PTHR46599:SF3">
    <property type="entry name" value="PIGGYBAC TRANSPOSABLE ELEMENT-DERIVED PROTEIN 4"/>
    <property type="match status" value="1"/>
</dbReference>
<evidence type="ECO:0000259" key="2">
    <source>
        <dbReference type="Pfam" id="PF13842"/>
    </source>
</evidence>
<evidence type="ECO:0000259" key="3">
    <source>
        <dbReference type="Pfam" id="PF13843"/>
    </source>
</evidence>
<feature type="domain" description="PiggyBac transposable element-derived protein" evidence="3">
    <location>
        <begin position="262"/>
        <end position="627"/>
    </location>
</feature>
<feature type="region of interest" description="Disordered" evidence="1">
    <location>
        <begin position="78"/>
        <end position="97"/>
    </location>
</feature>
<proteinExistence type="predicted"/>
<keyword evidence="5" id="KW-1185">Reference proteome</keyword>
<reference evidence="4" key="2">
    <citation type="submission" date="2020-12" db="EMBL/GenBank/DDBJ databases">
        <authorList>
            <person name="Kanost M."/>
        </authorList>
    </citation>
    <scope>NUCLEOTIDE SEQUENCE</scope>
</reference>
<dbReference type="AlphaFoldDB" id="A0A921ZBL1"/>
<comment type="caution">
    <text evidence="4">The sequence shown here is derived from an EMBL/GenBank/DDBJ whole genome shotgun (WGS) entry which is preliminary data.</text>
</comment>
<dbReference type="OrthoDB" id="123207at2759"/>
<dbReference type="EMBL" id="JH668470">
    <property type="protein sequence ID" value="KAG6454575.1"/>
    <property type="molecule type" value="Genomic_DNA"/>
</dbReference>
<evidence type="ECO:0008006" key="6">
    <source>
        <dbReference type="Google" id="ProtNLM"/>
    </source>
</evidence>
<dbReference type="Pfam" id="PF13842">
    <property type="entry name" value="zf-Tnp_2"/>
    <property type="match status" value="1"/>
</dbReference>
<organism evidence="4 5">
    <name type="scientific">Manduca sexta</name>
    <name type="common">Tobacco hawkmoth</name>
    <name type="synonym">Tobacco hornworm</name>
    <dbReference type="NCBI Taxonomy" id="7130"/>
    <lineage>
        <taxon>Eukaryota</taxon>
        <taxon>Metazoa</taxon>
        <taxon>Ecdysozoa</taxon>
        <taxon>Arthropoda</taxon>
        <taxon>Hexapoda</taxon>
        <taxon>Insecta</taxon>
        <taxon>Pterygota</taxon>
        <taxon>Neoptera</taxon>
        <taxon>Endopterygota</taxon>
        <taxon>Lepidoptera</taxon>
        <taxon>Glossata</taxon>
        <taxon>Ditrysia</taxon>
        <taxon>Bombycoidea</taxon>
        <taxon>Sphingidae</taxon>
        <taxon>Sphinginae</taxon>
        <taxon>Sphingini</taxon>
        <taxon>Manduca</taxon>
    </lineage>
</organism>
<name>A0A921ZBL1_MANSE</name>
<sequence length="746" mass="85801">MSGDDDRAWMANESQQLQATLFEALYGNDISDDEEQHSFLVYETDSDEYGESEEPFAFSYSPPSSPVHRAKKLDTSFVCKRERSRSRSPLEPRPKSPLELSDDVIIYTTMREHDKTLPKVTNMNFLYPNVEVSFVQTPGISGKGIDRGRVRSRGRGRGRRLGMERCHRVGKKDLQWNVGHPLQEIWLSDDDVPSELRQMARDVINRRLNERVKKEPEEVVDEAVVSLQREDLHFEWSPMETFQGKEEIFRPAHTGAVASYTSAYDAFRSYWDDSILQIIVNETNRYATNINSTSFQAEWYPTNVHEMLCLFAFWIMLGIIRMPTIQSCFTEHPLMKTTVFRHIFSNRRYSDLTRALHFVNEAAHDRNVKPPISDPDPIYSLRPIVDHLNAKFQGNYIPSQNICIDESLTPWKGKDLKHYVPSKAARYGIKTFELCESATGYLLSFIIYTGKETKAEMKRAPMASTGFALVKRLMGPLLNKGYRLFVGNRLNSPLLARFLKRNGTDCVGTIRPTLKDVPYLIAKAPLEKGQLLARHSGDVCVLAWEDKKRVTMISTCHSSATGLSHVHTNPVKPIPFKPQVVLDFLKSMGGVNLKDQMLEPYVIERKRCSKWYMKMFKRLLNVSILNARILLESSQKSRVDHLSFRLQIVDAILSRHLPQVPVTRKDKPQKPKDKPQKPAQIASVHDHWPVFLTKRTENERRDNRQARHRCVVCYSNGIRQKTTPFMCETCNVPLCAVNCFKAYHVS</sequence>
<dbReference type="InterPro" id="IPR029526">
    <property type="entry name" value="PGBD"/>
</dbReference>
<dbReference type="InterPro" id="IPR032718">
    <property type="entry name" value="PGBD4_Znf_C"/>
</dbReference>
<feature type="compositionally biased region" description="Basic residues" evidence="1">
    <location>
        <begin position="150"/>
        <end position="160"/>
    </location>
</feature>
<gene>
    <name evidence="4" type="ORF">O3G_MSEX008779</name>
</gene>
<protein>
    <recommendedName>
        <fullName evidence="6">PiggyBac transposable element-derived protein domain-containing protein</fullName>
    </recommendedName>
</protein>
<feature type="region of interest" description="Disordered" evidence="1">
    <location>
        <begin position="660"/>
        <end position="681"/>
    </location>
</feature>
<dbReference type="Pfam" id="PF13843">
    <property type="entry name" value="DDE_Tnp_1_7"/>
    <property type="match status" value="1"/>
</dbReference>
<evidence type="ECO:0000256" key="1">
    <source>
        <dbReference type="SAM" id="MobiDB-lite"/>
    </source>
</evidence>
<accession>A0A921ZBL1</accession>